<evidence type="ECO:0000313" key="2">
    <source>
        <dbReference type="EMBL" id="CAG6787338.1"/>
    </source>
</evidence>
<keyword evidence="1" id="KW-1133">Transmembrane helix</keyword>
<keyword evidence="1" id="KW-0812">Transmembrane</keyword>
<feature type="transmembrane region" description="Helical" evidence="1">
    <location>
        <begin position="6"/>
        <end position="23"/>
    </location>
</feature>
<protein>
    <submittedName>
        <fullName evidence="2">Uncharacterized protein</fullName>
    </submittedName>
</protein>
<organism evidence="2">
    <name type="scientific">Cacopsylla melanoneura</name>
    <dbReference type="NCBI Taxonomy" id="428564"/>
    <lineage>
        <taxon>Eukaryota</taxon>
        <taxon>Metazoa</taxon>
        <taxon>Ecdysozoa</taxon>
        <taxon>Arthropoda</taxon>
        <taxon>Hexapoda</taxon>
        <taxon>Insecta</taxon>
        <taxon>Pterygota</taxon>
        <taxon>Neoptera</taxon>
        <taxon>Paraneoptera</taxon>
        <taxon>Hemiptera</taxon>
        <taxon>Sternorrhyncha</taxon>
        <taxon>Psylloidea</taxon>
        <taxon>Psyllidae</taxon>
        <taxon>Psyllinae</taxon>
        <taxon>Cacopsylla</taxon>
    </lineage>
</organism>
<dbReference type="AlphaFoldDB" id="A0A8D9BLE5"/>
<feature type="transmembrane region" description="Helical" evidence="1">
    <location>
        <begin position="44"/>
        <end position="67"/>
    </location>
</feature>
<keyword evidence="1" id="KW-0472">Membrane</keyword>
<reference evidence="2" key="1">
    <citation type="submission" date="2021-05" db="EMBL/GenBank/DDBJ databases">
        <authorList>
            <person name="Alioto T."/>
            <person name="Alioto T."/>
            <person name="Gomez Garrido J."/>
        </authorList>
    </citation>
    <scope>NUCLEOTIDE SEQUENCE</scope>
</reference>
<proteinExistence type="predicted"/>
<sequence length="108" mass="12831">MGELKALLGLLFCNGLLQILHFFKHKKKTRPQKLQEKKSSAKSYLRKHAFLAQFRTLFPLLFLLVFYSAAYYTGTRVPENPCSYHRFFFFYFFSLSSLTLPIFIKMFL</sequence>
<evidence type="ECO:0000256" key="1">
    <source>
        <dbReference type="SAM" id="Phobius"/>
    </source>
</evidence>
<accession>A0A8D9BLE5</accession>
<feature type="transmembrane region" description="Helical" evidence="1">
    <location>
        <begin position="87"/>
        <end position="104"/>
    </location>
</feature>
<dbReference type="EMBL" id="HBUF01653278">
    <property type="protein sequence ID" value="CAG6787338.1"/>
    <property type="molecule type" value="Transcribed_RNA"/>
</dbReference>
<dbReference type="EMBL" id="HBUF01653279">
    <property type="protein sequence ID" value="CAG6787339.1"/>
    <property type="molecule type" value="Transcribed_RNA"/>
</dbReference>
<name>A0A8D9BLE5_9HEMI</name>
<dbReference type="EMBL" id="HBUF01653280">
    <property type="protein sequence ID" value="CAG6787340.1"/>
    <property type="molecule type" value="Transcribed_RNA"/>
</dbReference>